<feature type="region of interest" description="Disordered" evidence="8">
    <location>
        <begin position="612"/>
        <end position="641"/>
    </location>
</feature>
<dbReference type="SMART" id="SM01032">
    <property type="entry name" value="BHD_3"/>
    <property type="match status" value="1"/>
</dbReference>
<evidence type="ECO:0000256" key="3">
    <source>
        <dbReference type="ARBA" id="ARBA00022553"/>
    </source>
</evidence>
<dbReference type="PANTHER" id="PTHR12135:SF0">
    <property type="entry name" value="DNA REPAIR PROTEIN COMPLEMENTING XP-C CELLS"/>
    <property type="match status" value="1"/>
</dbReference>
<dbReference type="InterPro" id="IPR042488">
    <property type="entry name" value="Rad4_BHD3_sf"/>
</dbReference>
<protein>
    <recommendedName>
        <fullName evidence="14">Rad4 beta-hairpin domain-containing protein</fullName>
    </recommendedName>
</protein>
<feature type="compositionally biased region" description="Basic and acidic residues" evidence="8">
    <location>
        <begin position="159"/>
        <end position="174"/>
    </location>
</feature>
<dbReference type="Gene3D" id="3.90.260.10">
    <property type="entry name" value="Transglutaminase-like"/>
    <property type="match status" value="1"/>
</dbReference>
<evidence type="ECO:0000313" key="12">
    <source>
        <dbReference type="EnsemblMetazoa" id="AQUA008935-PA"/>
    </source>
</evidence>
<evidence type="ECO:0000313" key="13">
    <source>
        <dbReference type="Proteomes" id="UP000076407"/>
    </source>
</evidence>
<dbReference type="InterPro" id="IPR018327">
    <property type="entry name" value="BHD_2"/>
</dbReference>
<feature type="compositionally biased region" description="Basic and acidic residues" evidence="8">
    <location>
        <begin position="707"/>
        <end position="722"/>
    </location>
</feature>
<evidence type="ECO:0000256" key="4">
    <source>
        <dbReference type="ARBA" id="ARBA00022763"/>
    </source>
</evidence>
<feature type="domain" description="Rad4 beta-hairpin" evidence="10">
    <location>
        <begin position="888"/>
        <end position="944"/>
    </location>
</feature>
<organism evidence="12 13">
    <name type="scientific">Anopheles quadriannulatus</name>
    <name type="common">Mosquito</name>
    <dbReference type="NCBI Taxonomy" id="34691"/>
    <lineage>
        <taxon>Eukaryota</taxon>
        <taxon>Metazoa</taxon>
        <taxon>Ecdysozoa</taxon>
        <taxon>Arthropoda</taxon>
        <taxon>Hexapoda</taxon>
        <taxon>Insecta</taxon>
        <taxon>Pterygota</taxon>
        <taxon>Neoptera</taxon>
        <taxon>Endopterygota</taxon>
        <taxon>Diptera</taxon>
        <taxon>Nematocera</taxon>
        <taxon>Culicoidea</taxon>
        <taxon>Culicidae</taxon>
        <taxon>Anophelinae</taxon>
        <taxon>Anopheles</taxon>
    </lineage>
</organism>
<feature type="compositionally biased region" description="Basic residues" evidence="8">
    <location>
        <begin position="120"/>
        <end position="137"/>
    </location>
</feature>
<dbReference type="InterPro" id="IPR036985">
    <property type="entry name" value="Transglutaminase-like_sf"/>
</dbReference>
<keyword evidence="6" id="KW-0234">DNA repair</keyword>
<feature type="domain" description="Rad4 beta-hairpin" evidence="11">
    <location>
        <begin position="951"/>
        <end position="1025"/>
    </location>
</feature>
<name>A0A182XGG7_ANOQN</name>
<proteinExistence type="inferred from homology"/>
<feature type="domain" description="Rad4 beta-hairpin" evidence="9">
    <location>
        <begin position="834"/>
        <end position="886"/>
    </location>
</feature>
<reference evidence="12" key="1">
    <citation type="submission" date="2020-05" db="UniProtKB">
        <authorList>
            <consortium name="EnsemblMetazoa"/>
        </authorList>
    </citation>
    <scope>IDENTIFICATION</scope>
    <source>
        <strain evidence="12">SANGQUA</strain>
    </source>
</reference>
<dbReference type="EnsemblMetazoa" id="AQUA008935-RA">
    <property type="protein sequence ID" value="AQUA008935-PA"/>
    <property type="gene ID" value="AQUA008935"/>
</dbReference>
<dbReference type="InterPro" id="IPR038765">
    <property type="entry name" value="Papain-like_cys_pep_sf"/>
</dbReference>
<comment type="subcellular location">
    <subcellularLocation>
        <location evidence="1">Nucleus</location>
    </subcellularLocation>
</comment>
<feature type="compositionally biased region" description="Acidic residues" evidence="8">
    <location>
        <begin position="199"/>
        <end position="209"/>
    </location>
</feature>
<evidence type="ECO:0000259" key="10">
    <source>
        <dbReference type="SMART" id="SM01031"/>
    </source>
</evidence>
<comment type="similarity">
    <text evidence="2">Belongs to the XPC family.</text>
</comment>
<evidence type="ECO:0008006" key="14">
    <source>
        <dbReference type="Google" id="ProtNLM"/>
    </source>
</evidence>
<keyword evidence="4" id="KW-0227">DNA damage</keyword>
<dbReference type="GO" id="GO:0006289">
    <property type="term" value="P:nucleotide-excision repair"/>
    <property type="evidence" value="ECO:0007669"/>
    <property type="project" value="InterPro"/>
</dbReference>
<dbReference type="GO" id="GO:0005737">
    <property type="term" value="C:cytoplasm"/>
    <property type="evidence" value="ECO:0007669"/>
    <property type="project" value="TreeGrafter"/>
</dbReference>
<dbReference type="PANTHER" id="PTHR12135">
    <property type="entry name" value="DNA REPAIR PROTEIN XP-C / RAD4"/>
    <property type="match status" value="1"/>
</dbReference>
<evidence type="ECO:0000256" key="5">
    <source>
        <dbReference type="ARBA" id="ARBA00023125"/>
    </source>
</evidence>
<dbReference type="InterPro" id="IPR018026">
    <property type="entry name" value="DNA_repair_Rad4-like"/>
</dbReference>
<dbReference type="STRING" id="34691.A0A182XGG7"/>
<dbReference type="Pfam" id="PF10405">
    <property type="entry name" value="BHD_3"/>
    <property type="match status" value="1"/>
</dbReference>
<keyword evidence="3" id="KW-0597">Phosphoprotein</keyword>
<dbReference type="Pfam" id="PF10403">
    <property type="entry name" value="BHD_1"/>
    <property type="match status" value="1"/>
</dbReference>
<dbReference type="InterPro" id="IPR018326">
    <property type="entry name" value="Rad4_beta-hairpin_dom1"/>
</dbReference>
<dbReference type="VEuPathDB" id="VectorBase:AQUA008935"/>
<dbReference type="InterPro" id="IPR004583">
    <property type="entry name" value="DNA_repair_Rad4"/>
</dbReference>
<feature type="region of interest" description="Disordered" evidence="8">
    <location>
        <begin position="1"/>
        <end position="229"/>
    </location>
</feature>
<dbReference type="InterPro" id="IPR018325">
    <property type="entry name" value="Rad4/PNGase_transGLS-fold"/>
</dbReference>
<evidence type="ECO:0000256" key="2">
    <source>
        <dbReference type="ARBA" id="ARBA00009525"/>
    </source>
</evidence>
<dbReference type="InterPro" id="IPR018328">
    <property type="entry name" value="Rad4_beta-hairpin_dom3"/>
</dbReference>
<dbReference type="Pfam" id="PF10404">
    <property type="entry name" value="BHD_2"/>
    <property type="match status" value="1"/>
</dbReference>
<keyword evidence="7" id="KW-0539">Nucleus</keyword>
<dbReference type="GO" id="GO:0000111">
    <property type="term" value="C:nucleotide-excision repair factor 2 complex"/>
    <property type="evidence" value="ECO:0007669"/>
    <property type="project" value="TreeGrafter"/>
</dbReference>
<sequence length="1070" mass="120473">MEAENVKHEAENEQDADDDEGDEASHASSVGDFSASEDEWTPAKEEQTKVAEKSAPKRKSKAQPAKKPIVPARVSRRIAAKRGIVLPEEPETAELPANVQSIPAPSSSEDESASEEEKKAPKRAKRKPVRRKGKPPARQKSPSADDEPIKLTTFTVEQLYRKYRPDLAHPERPSTSKAPAAPPTKRTKPNSAAGGGTGDESESSGDDYLVDPSELDLNSDFFRPSEQEQEQRHAVNLYFDCNAGVELTDSEEEEDASDRVVGGESSTTAVDNERKLADVELGKKLIQQINQSSEAYVQMVRLAEAATARNVPPKGGNDPGAGSSKVGMGKEATAESRQQEDIDRLLVAGEKLPGREGKGLTAGFGRTDFVKVAPSKPAAKADTPKEIEITLKLGPEGDGKGGSQKRTFDVLTALKRFMNREKRTSQINVHKVALLCWIGHGTYVNSVLRKPSLMRFALKKLLPGVMGQTSTANRPNGLTNVRYFQELTRYYRRTVTLKDDTMFYRQRQHPALGKFLIFAIAKKATYCRRDYILLFVLMLRIVGVHARLIIAPPVPPKHVPSDQLYKMNPKTPQEMAMERKLLEDFRQAPRDSMVYVAKQKLRALIAKQKDSTGKGVKRRAAGGGGGGGFSIPQLDGGADEPSLLARDKKQKLKLMKGSFLRVENNRKPALPVEGDDESEQSAVPDEVQQRRQRILAAYRARAARLASKKEKDAKRKGDDGKKKANGKVGCGVDYWVEVFCEHEDKWITIDVLKGSVYNLEDIVKQATQPIAYVLAWNNDGTIKDVSPRYISRLGSKKSKLRVEDAWLEKALRPYRGKRTKRDLIEDVKFDRLLNKRPFPEQIGEYKNHPKYAIERYLLRNEAIYPRDAPILGHIRDEPIYLRDCVHTLHSRESWLRQAKTVRLHEEPYKVVKAKAKYDRFTGAAITGQTVELFGEWQVQDYVPPVAKDGLVPRSAYGNVDLFQPCMLPKGTVHLQLPGLNRICRRMRIDCAQAITGFEYRNGGCQAVYDGFVVCEEFRDRLLDEWYAEQVELQEKEDERRRKRIYGNWRRLIMGLCIRKKLKDRYNFDNM</sequence>
<feature type="compositionally biased region" description="Acidic residues" evidence="8">
    <location>
        <begin position="12"/>
        <end position="22"/>
    </location>
</feature>
<evidence type="ECO:0000256" key="7">
    <source>
        <dbReference type="ARBA" id="ARBA00023242"/>
    </source>
</evidence>
<dbReference type="Gene3D" id="2.20.20.110">
    <property type="entry name" value="Rad4, beta-hairpin domain BHD1"/>
    <property type="match status" value="1"/>
</dbReference>
<dbReference type="Pfam" id="PF03835">
    <property type="entry name" value="Rad4"/>
    <property type="match status" value="1"/>
</dbReference>
<dbReference type="Proteomes" id="UP000076407">
    <property type="component" value="Unassembled WGS sequence"/>
</dbReference>
<dbReference type="SMART" id="SM01031">
    <property type="entry name" value="BHD_2"/>
    <property type="match status" value="1"/>
</dbReference>
<evidence type="ECO:0000256" key="8">
    <source>
        <dbReference type="SAM" id="MobiDB-lite"/>
    </source>
</evidence>
<dbReference type="GO" id="GO:0003697">
    <property type="term" value="F:single-stranded DNA binding"/>
    <property type="evidence" value="ECO:0007669"/>
    <property type="project" value="TreeGrafter"/>
</dbReference>
<feature type="compositionally biased region" description="Basic and acidic residues" evidence="8">
    <location>
        <begin position="1"/>
        <end position="11"/>
    </location>
</feature>
<dbReference type="Gene3D" id="3.30.70.2460">
    <property type="entry name" value="Rad4, beta-hairpin domain BHD3"/>
    <property type="match status" value="1"/>
</dbReference>
<evidence type="ECO:0000256" key="1">
    <source>
        <dbReference type="ARBA" id="ARBA00004123"/>
    </source>
</evidence>
<feature type="region of interest" description="Disordered" evidence="8">
    <location>
        <begin position="246"/>
        <end position="272"/>
    </location>
</feature>
<keyword evidence="5" id="KW-0238">DNA-binding</keyword>
<dbReference type="GO" id="GO:0071942">
    <property type="term" value="C:XPC complex"/>
    <property type="evidence" value="ECO:0007669"/>
    <property type="project" value="TreeGrafter"/>
</dbReference>
<dbReference type="NCBIfam" id="TIGR00605">
    <property type="entry name" value="rad4"/>
    <property type="match status" value="1"/>
</dbReference>
<dbReference type="SUPFAM" id="SSF54001">
    <property type="entry name" value="Cysteine proteinases"/>
    <property type="match status" value="1"/>
</dbReference>
<keyword evidence="13" id="KW-1185">Reference proteome</keyword>
<dbReference type="GO" id="GO:0003684">
    <property type="term" value="F:damaged DNA binding"/>
    <property type="evidence" value="ECO:0007669"/>
    <property type="project" value="InterPro"/>
</dbReference>
<feature type="region of interest" description="Disordered" evidence="8">
    <location>
        <begin position="705"/>
        <end position="724"/>
    </location>
</feature>
<evidence type="ECO:0000259" key="9">
    <source>
        <dbReference type="SMART" id="SM01030"/>
    </source>
</evidence>
<dbReference type="FunFam" id="2.20.20.110:FF:000001">
    <property type="entry name" value="DNA repair protein complementing XP-C cells"/>
    <property type="match status" value="1"/>
</dbReference>
<accession>A0A182XGG7</accession>
<evidence type="ECO:0000259" key="11">
    <source>
        <dbReference type="SMART" id="SM01032"/>
    </source>
</evidence>
<feature type="region of interest" description="Disordered" evidence="8">
    <location>
        <begin position="308"/>
        <end position="340"/>
    </location>
</feature>
<feature type="compositionally biased region" description="Basic and acidic residues" evidence="8">
    <location>
        <begin position="41"/>
        <end position="55"/>
    </location>
</feature>
<feature type="region of interest" description="Disordered" evidence="8">
    <location>
        <begin position="665"/>
        <end position="686"/>
    </location>
</feature>
<dbReference type="GO" id="GO:0006298">
    <property type="term" value="P:mismatch repair"/>
    <property type="evidence" value="ECO:0007669"/>
    <property type="project" value="TreeGrafter"/>
</dbReference>
<evidence type="ECO:0000256" key="6">
    <source>
        <dbReference type="ARBA" id="ARBA00023204"/>
    </source>
</evidence>
<dbReference type="FunFam" id="3.30.70.2460:FF:000001">
    <property type="entry name" value="DNA repair protein Rad4 family"/>
    <property type="match status" value="1"/>
</dbReference>
<dbReference type="SMART" id="SM01030">
    <property type="entry name" value="BHD_1"/>
    <property type="match status" value="1"/>
</dbReference>
<dbReference type="AlphaFoldDB" id="A0A182XGG7"/>